<feature type="domain" description="PDZ" evidence="6">
    <location>
        <begin position="6"/>
        <end position="86"/>
    </location>
</feature>
<dbReference type="SMART" id="SM00228">
    <property type="entry name" value="PDZ"/>
    <property type="match status" value="1"/>
</dbReference>
<evidence type="ECO:0000313" key="8">
    <source>
        <dbReference type="RefSeq" id="XP_012935625.1"/>
    </source>
</evidence>
<evidence type="ECO:0000313" key="7">
    <source>
        <dbReference type="Proteomes" id="UP000694888"/>
    </source>
</evidence>
<dbReference type="PROSITE" id="PS50106">
    <property type="entry name" value="PDZ"/>
    <property type="match status" value="1"/>
</dbReference>
<name>A0ABM0ZVW5_APLCA</name>
<keyword evidence="7" id="KW-1185">Reference proteome</keyword>
<comment type="similarity">
    <text evidence="4">Belongs to the synaptopodin family.</text>
</comment>
<dbReference type="PANTHER" id="PTHR24217">
    <property type="entry name" value="PUTATIVE-RELATED"/>
    <property type="match status" value="1"/>
</dbReference>
<dbReference type="RefSeq" id="XP_012935625.1">
    <property type="nucleotide sequence ID" value="XM_013080171.2"/>
</dbReference>
<dbReference type="CDD" id="cd10820">
    <property type="entry name" value="PDZ_SYNPO2-like"/>
    <property type="match status" value="1"/>
</dbReference>
<dbReference type="GeneID" id="101862103"/>
<feature type="compositionally biased region" description="Low complexity" evidence="5">
    <location>
        <begin position="1009"/>
        <end position="1026"/>
    </location>
</feature>
<feature type="region of interest" description="Disordered" evidence="5">
    <location>
        <begin position="245"/>
        <end position="490"/>
    </location>
</feature>
<feature type="region of interest" description="Disordered" evidence="5">
    <location>
        <begin position="556"/>
        <end position="590"/>
    </location>
</feature>
<feature type="compositionally biased region" description="Basic and acidic residues" evidence="5">
    <location>
        <begin position="356"/>
        <end position="375"/>
    </location>
</feature>
<reference evidence="8 9" key="1">
    <citation type="submission" date="2025-05" db="UniProtKB">
        <authorList>
            <consortium name="RefSeq"/>
        </authorList>
    </citation>
    <scope>IDENTIFICATION</scope>
</reference>
<feature type="compositionally biased region" description="Low complexity" evidence="5">
    <location>
        <begin position="283"/>
        <end position="292"/>
    </location>
</feature>
<dbReference type="InterPro" id="IPR051976">
    <property type="entry name" value="Synaptopodin_domain"/>
</dbReference>
<feature type="region of interest" description="Disordered" evidence="5">
    <location>
        <begin position="612"/>
        <end position="676"/>
    </location>
</feature>
<evidence type="ECO:0000313" key="9">
    <source>
        <dbReference type="RefSeq" id="XP_035824589.1"/>
    </source>
</evidence>
<feature type="compositionally biased region" description="Pro residues" evidence="5">
    <location>
        <begin position="326"/>
        <end position="339"/>
    </location>
</feature>
<evidence type="ECO:0000256" key="2">
    <source>
        <dbReference type="ARBA" id="ARBA00022490"/>
    </source>
</evidence>
<feature type="region of interest" description="Disordered" evidence="5">
    <location>
        <begin position="997"/>
        <end position="1106"/>
    </location>
</feature>
<sequence length="1145" mass="125632">MVSSKRIQVTLTGGAPWGFRLAGGGSLPLTINKIRKKSRAHTQGLLEGDAVISINGVPVHDKSQDEALELVENAGDSMALEIFRGDVDELSATKPKKPIQIMGGGAGEGNSGGGLIMTSSMGDVSSSGVDTVPDAPSELILVSSVDNVTSDSYDQPAGDVTFGGLQLTATVDDVSGSTFNTGEDTSSSGLIMTASVDDVTSSTNDPVFLESSPVISTQFGDVTSNVEDFQSSSTLTAVMAEPFTDSARFNGPSPTRLSPLPPKTSPKPSKSPSISPQPPPQIYSPKPTQSQSPQPPKIYSPVAPPQSVSPKAPPVSPKPQASVSPLPQPRSPQPPPVSPKPSRTTSSAATATFDDGQTRREVTREQHVTNSEDGRSNTVVQKETTTTTSTNKRGPSFVKSQASAFNSVQPTSAQQISQRTTTTSTTVKSTTNNNNNNNNNINNGSFKVVNNASKASIQPPTPLSASTSSNFLQQRPQPTTTFSSSFSSDTIRSNTNVAPVFKPTRFVPGSGTKKEVPGLFSPPSSQAEVNVSTTFMDGKENVSPQRMFQVKNIVPGKPKSSRKEMWKPNVWLPDQKPSTPTSETTHVDDFSPYSSFPVPSVKPGISLVEQQKRKLVQSQVSRNTDYEDDFDDEDFNHKSSHRHSRPHVFAPPVEIHARSDHPDYEPYSPEGEPYHDDDYYYEDPLLSSPDSSVIRRRSLKKQYADSAFYNTPGKSYPTIDEQMKLCKTIAQSLTSNANKRARGAKMFMRRKRKSNKWVHEGHSEWSSSAGDVANILELDSELSPDEGGNKPLFYFKIPNLKGRAGKEGKQTKMALTQDQFEKLRLSSKKCEHRNVAPDTCFDIVADLKAHKGRGGRMFERRKQRSDKFVIDEQNARAKMPSARLENVLSQPVRQEKTPWEAAMAHGGNVDAAFNHLSEMERNQKLNQILKYSPPKKLQTTPLPPGVQSAPLPHNVCTSLKGGPGPTLIKGKDFNRTARGWGGGDEYPVADRLLHISPTRTFGPDRTTDQVVPQQQQQQSPQQQQQQYADYNNRVRGWQNPGQSPYVGAPEPAPEPEQWDYRRQPEWQAHQPEPEDWRGNQWGAPSSVRQQQRPEQQRPVSWQSDDYGTVYRDEYDYNYVPVDNRFGSGDYPPVAYMQPIIPGTDL</sequence>
<evidence type="ECO:0000256" key="5">
    <source>
        <dbReference type="SAM" id="MobiDB-lite"/>
    </source>
</evidence>
<comment type="subcellular location">
    <subcellularLocation>
        <location evidence="1">Cytoplasm</location>
    </subcellularLocation>
</comment>
<feature type="compositionally biased region" description="Low complexity" evidence="5">
    <location>
        <begin position="340"/>
        <end position="352"/>
    </location>
</feature>
<feature type="compositionally biased region" description="Low complexity" evidence="5">
    <location>
        <begin position="420"/>
        <end position="451"/>
    </location>
</feature>
<evidence type="ECO:0000256" key="1">
    <source>
        <dbReference type="ARBA" id="ARBA00004496"/>
    </source>
</evidence>
<keyword evidence="2" id="KW-0963">Cytoplasm</keyword>
<dbReference type="InterPro" id="IPR001478">
    <property type="entry name" value="PDZ"/>
</dbReference>
<evidence type="ECO:0000256" key="3">
    <source>
        <dbReference type="ARBA" id="ARBA00022553"/>
    </source>
</evidence>
<dbReference type="Gene3D" id="2.30.42.10">
    <property type="match status" value="1"/>
</dbReference>
<protein>
    <submittedName>
        <fullName evidence="8 9">Uncharacterized protein LOC101862103</fullName>
    </submittedName>
</protein>
<dbReference type="PANTHER" id="PTHR24217:SF0">
    <property type="entry name" value="PDZ DOMAIN-CONTAINING PROTEIN"/>
    <property type="match status" value="1"/>
</dbReference>
<organism evidence="7 8">
    <name type="scientific">Aplysia californica</name>
    <name type="common">California sea hare</name>
    <dbReference type="NCBI Taxonomy" id="6500"/>
    <lineage>
        <taxon>Eukaryota</taxon>
        <taxon>Metazoa</taxon>
        <taxon>Spiralia</taxon>
        <taxon>Lophotrochozoa</taxon>
        <taxon>Mollusca</taxon>
        <taxon>Gastropoda</taxon>
        <taxon>Heterobranchia</taxon>
        <taxon>Euthyneura</taxon>
        <taxon>Tectipleura</taxon>
        <taxon>Aplysiida</taxon>
        <taxon>Aplysioidea</taxon>
        <taxon>Aplysiidae</taxon>
        <taxon>Aplysia</taxon>
    </lineage>
</organism>
<feature type="compositionally biased region" description="Polar residues" evidence="5">
    <location>
        <begin position="398"/>
        <end position="419"/>
    </location>
</feature>
<feature type="compositionally biased region" description="Low complexity" evidence="5">
    <location>
        <begin position="479"/>
        <end position="488"/>
    </location>
</feature>
<feature type="compositionally biased region" description="Basic and acidic residues" evidence="5">
    <location>
        <begin position="655"/>
        <end position="664"/>
    </location>
</feature>
<accession>A0ABM0ZVW5</accession>
<evidence type="ECO:0000256" key="4">
    <source>
        <dbReference type="ARBA" id="ARBA00038161"/>
    </source>
</evidence>
<dbReference type="InterPro" id="IPR036034">
    <property type="entry name" value="PDZ_sf"/>
</dbReference>
<feature type="compositionally biased region" description="Low complexity" evidence="5">
    <location>
        <begin position="1084"/>
        <end position="1100"/>
    </location>
</feature>
<gene>
    <name evidence="8 9" type="primary">LOC101862103</name>
</gene>
<feature type="compositionally biased region" description="Polar residues" evidence="5">
    <location>
        <begin position="452"/>
        <end position="478"/>
    </location>
</feature>
<proteinExistence type="inferred from homology"/>
<dbReference type="Pfam" id="PF00595">
    <property type="entry name" value="PDZ"/>
    <property type="match status" value="1"/>
</dbReference>
<dbReference type="SUPFAM" id="SSF50156">
    <property type="entry name" value="PDZ domain-like"/>
    <property type="match status" value="1"/>
</dbReference>
<dbReference type="Proteomes" id="UP000694888">
    <property type="component" value="Unplaced"/>
</dbReference>
<feature type="compositionally biased region" description="Pro residues" evidence="5">
    <location>
        <begin position="293"/>
        <end position="304"/>
    </location>
</feature>
<dbReference type="RefSeq" id="XP_035824589.1">
    <property type="nucleotide sequence ID" value="XM_035968696.1"/>
</dbReference>
<keyword evidence="3" id="KW-0597">Phosphoprotein</keyword>
<evidence type="ECO:0000259" key="6">
    <source>
        <dbReference type="PROSITE" id="PS50106"/>
    </source>
</evidence>